<evidence type="ECO:0000259" key="4">
    <source>
        <dbReference type="PROSITE" id="PS51832"/>
    </source>
</evidence>
<evidence type="ECO:0000256" key="1">
    <source>
        <dbReference type="SAM" id="Phobius"/>
    </source>
</evidence>
<feature type="transmembrane region" description="Helical" evidence="1">
    <location>
        <begin position="97"/>
        <end position="117"/>
    </location>
</feature>
<feature type="transmembrane region" description="Helical" evidence="1">
    <location>
        <begin position="225"/>
        <end position="246"/>
    </location>
</feature>
<dbReference type="InterPro" id="IPR000160">
    <property type="entry name" value="GGDEF_dom"/>
</dbReference>
<dbReference type="EC" id="3.1.4.52" evidence="5"/>
<dbReference type="FunFam" id="3.30.70.270:FF:000001">
    <property type="entry name" value="Diguanylate cyclase domain protein"/>
    <property type="match status" value="1"/>
</dbReference>
<dbReference type="Gene3D" id="3.30.450.40">
    <property type="match status" value="1"/>
</dbReference>
<dbReference type="SUPFAM" id="SSF55073">
    <property type="entry name" value="Nucleotide cyclase"/>
    <property type="match status" value="1"/>
</dbReference>
<feature type="transmembrane region" description="Helical" evidence="1">
    <location>
        <begin position="6"/>
        <end position="25"/>
    </location>
</feature>
<dbReference type="Pfam" id="PF13487">
    <property type="entry name" value="HD_5"/>
    <property type="match status" value="1"/>
</dbReference>
<keyword evidence="1" id="KW-0472">Membrane</keyword>
<comment type="caution">
    <text evidence="5">The sequence shown here is derived from an EMBL/GenBank/DDBJ whole genome shotgun (WGS) entry which is preliminary data.</text>
</comment>
<feature type="domain" description="HD" evidence="3">
    <location>
        <begin position="659"/>
        <end position="781"/>
    </location>
</feature>
<feature type="domain" description="HD-GYP" evidence="4">
    <location>
        <begin position="637"/>
        <end position="827"/>
    </location>
</feature>
<proteinExistence type="predicted"/>
<dbReference type="PANTHER" id="PTHR43155:SF2">
    <property type="entry name" value="CYCLIC DI-GMP PHOSPHODIESTERASE PA4108"/>
    <property type="match status" value="1"/>
</dbReference>
<dbReference type="SUPFAM" id="SSF55781">
    <property type="entry name" value="GAF domain-like"/>
    <property type="match status" value="1"/>
</dbReference>
<keyword evidence="1" id="KW-0812">Transmembrane</keyword>
<dbReference type="InterPro" id="IPR029016">
    <property type="entry name" value="GAF-like_dom_sf"/>
</dbReference>
<dbReference type="PROSITE" id="PS51832">
    <property type="entry name" value="HD_GYP"/>
    <property type="match status" value="1"/>
</dbReference>
<evidence type="ECO:0000259" key="3">
    <source>
        <dbReference type="PROSITE" id="PS51831"/>
    </source>
</evidence>
<name>A0A1V4I5P5_9FIRM</name>
<feature type="transmembrane region" description="Helical" evidence="1">
    <location>
        <begin position="137"/>
        <end position="157"/>
    </location>
</feature>
<feature type="domain" description="GGDEF" evidence="2">
    <location>
        <begin position="490"/>
        <end position="622"/>
    </location>
</feature>
<dbReference type="STRING" id="29349.CLOTH_15990"/>
<evidence type="ECO:0000259" key="2">
    <source>
        <dbReference type="PROSITE" id="PS50887"/>
    </source>
</evidence>
<keyword evidence="1" id="KW-1133">Transmembrane helix</keyword>
<dbReference type="PROSITE" id="PS51831">
    <property type="entry name" value="HD"/>
    <property type="match status" value="1"/>
</dbReference>
<feature type="transmembrane region" description="Helical" evidence="1">
    <location>
        <begin position="169"/>
        <end position="190"/>
    </location>
</feature>
<dbReference type="Pfam" id="PF01590">
    <property type="entry name" value="GAF"/>
    <property type="match status" value="1"/>
</dbReference>
<feature type="transmembrane region" description="Helical" evidence="1">
    <location>
        <begin position="64"/>
        <end position="85"/>
    </location>
</feature>
<dbReference type="AlphaFoldDB" id="A0A1V4I5P5"/>
<dbReference type="NCBIfam" id="TIGR00254">
    <property type="entry name" value="GGDEF"/>
    <property type="match status" value="1"/>
</dbReference>
<feature type="transmembrane region" description="Helical" evidence="1">
    <location>
        <begin position="37"/>
        <end position="58"/>
    </location>
</feature>
<dbReference type="InterPro" id="IPR006674">
    <property type="entry name" value="HD_domain"/>
</dbReference>
<dbReference type="Gene3D" id="3.30.70.270">
    <property type="match status" value="1"/>
</dbReference>
<dbReference type="InterPro" id="IPR029787">
    <property type="entry name" value="Nucleotide_cyclase"/>
</dbReference>
<dbReference type="SMART" id="SM00471">
    <property type="entry name" value="HDc"/>
    <property type="match status" value="1"/>
</dbReference>
<dbReference type="InterPro" id="IPR003018">
    <property type="entry name" value="GAF"/>
</dbReference>
<dbReference type="EMBL" id="MZGW01000006">
    <property type="protein sequence ID" value="OPJ55296.1"/>
    <property type="molecule type" value="Genomic_DNA"/>
</dbReference>
<dbReference type="Pfam" id="PF00990">
    <property type="entry name" value="GGDEF"/>
    <property type="match status" value="1"/>
</dbReference>
<dbReference type="Proteomes" id="UP000190140">
    <property type="component" value="Unassembled WGS sequence"/>
</dbReference>
<dbReference type="InterPro" id="IPR003607">
    <property type="entry name" value="HD/PDEase_dom"/>
</dbReference>
<reference evidence="5 6" key="1">
    <citation type="submission" date="2017-03" db="EMBL/GenBank/DDBJ databases">
        <title>Genome sequence of Clostridium thermoalcaliphilum DSM 7309.</title>
        <authorList>
            <person name="Poehlein A."/>
            <person name="Daniel R."/>
        </authorList>
    </citation>
    <scope>NUCLEOTIDE SEQUENCE [LARGE SCALE GENOMIC DNA]</scope>
    <source>
        <strain evidence="5 6">DSM 7309</strain>
    </source>
</reference>
<dbReference type="RefSeq" id="WP_079412867.1">
    <property type="nucleotide sequence ID" value="NZ_MZGW01000006.1"/>
</dbReference>
<gene>
    <name evidence="5" type="primary">rpfG_3</name>
    <name evidence="5" type="ORF">CLOTH_15990</name>
</gene>
<feature type="transmembrane region" description="Helical" evidence="1">
    <location>
        <begin position="258"/>
        <end position="276"/>
    </location>
</feature>
<dbReference type="GO" id="GO:0071111">
    <property type="term" value="F:cyclic-guanylate-specific phosphodiesterase activity"/>
    <property type="evidence" value="ECO:0007669"/>
    <property type="project" value="UniProtKB-EC"/>
</dbReference>
<evidence type="ECO:0000313" key="5">
    <source>
        <dbReference type="EMBL" id="OPJ55296.1"/>
    </source>
</evidence>
<dbReference type="PANTHER" id="PTHR43155">
    <property type="entry name" value="CYCLIC DI-GMP PHOSPHODIESTERASE PA4108-RELATED"/>
    <property type="match status" value="1"/>
</dbReference>
<organism evidence="5 6">
    <name type="scientific">Alkalithermobacter paradoxus</name>
    <dbReference type="NCBI Taxonomy" id="29349"/>
    <lineage>
        <taxon>Bacteria</taxon>
        <taxon>Bacillati</taxon>
        <taxon>Bacillota</taxon>
        <taxon>Clostridia</taxon>
        <taxon>Peptostreptococcales</taxon>
        <taxon>Tepidibacteraceae</taxon>
        <taxon>Alkalithermobacter</taxon>
    </lineage>
</organism>
<dbReference type="InterPro" id="IPR037522">
    <property type="entry name" value="HD_GYP_dom"/>
</dbReference>
<dbReference type="SMART" id="SM00267">
    <property type="entry name" value="GGDEF"/>
    <property type="match status" value="1"/>
</dbReference>
<dbReference type="InterPro" id="IPR043128">
    <property type="entry name" value="Rev_trsase/Diguanyl_cyclase"/>
</dbReference>
<dbReference type="OrthoDB" id="9804747at2"/>
<dbReference type="SUPFAM" id="SSF109604">
    <property type="entry name" value="HD-domain/PDEase-like"/>
    <property type="match status" value="1"/>
</dbReference>
<accession>A0A1V4I5P5</accession>
<evidence type="ECO:0000313" key="6">
    <source>
        <dbReference type="Proteomes" id="UP000190140"/>
    </source>
</evidence>
<protein>
    <submittedName>
        <fullName evidence="5">Cyclic di-GMP phosphodiesterase response regulator RpfG</fullName>
        <ecNumber evidence="5">3.1.4.52</ecNumber>
    </submittedName>
</protein>
<sequence length="827" mass="94353">MSILSYKTLAPALSLMCYLIVLLILIKSKRSKIIKAYSIYIITNIVWSFGSLMMRTGIYPGPLFWNRILCIGLISMPIAFYKFTLIFTQTHSENKKLYSGYGMWLILIMLNSLGYIVKEAYIVEGTLYYRLGPIAPIVAVWSLIYLVLALINVIHKIRANIIVFDKVKFVFYGLILVILGGILNLIPQVGRYPIDLLSNTINAILVAYSMYRYKFLDIKLIIRRGLIYSIYTFILAIFYVSIVFIVEKSIRTYIGYETIIAAVITSIVIAVVIHPFKYKLQDIIDKAFYKDEVAKREALKDFSNIINNTLDIEELSDSFLGIVIKGMKLKHASLMLKKENKYITLQAKGDIEGLGYFELKEDSPVVNWFCDKNKFLTIDHIDRLSNFQSLWNYEKDYFQKNDIQLFIPIKLRDELIGILLLSKKKNDENYSEDDIDLLLIIANSSAVAIENARLYSKVKEDAITDGLTGLYNHRYFHEVLSKLIDTKIMDVFSVALIDVDHFKLYNDLYGHFEGDNALSRLGEILKKCTKVGDIVARYGGEEFAIVFPNLSENEAVKEAEKIRGYVEKEFNSSKDMSKFLTVSIGIASSNSGITKEEIIKNADDALYEAKRKGKNQVVLYTNTREKVIETNHVEEKIQDAYFSAIQALAATIDAKDHYTYGHSENVSKYGVKLAKAAGLDSEQIDIVKYAGLLHDVGKIGIPEHVLTKKERLTDEEMEIMKKHVDMSMTIIKHIPNLVKVLPAILSHHERYDGNGYPRRIKGKSIPIEGRCLCIADAFDAMTTDRPYRKAMSIDEALDEIRNNKGTQFDPKLVDIFLSLFENEKIEA</sequence>
<dbReference type="PROSITE" id="PS50887">
    <property type="entry name" value="GGDEF"/>
    <property type="match status" value="1"/>
</dbReference>
<dbReference type="CDD" id="cd00077">
    <property type="entry name" value="HDc"/>
    <property type="match status" value="1"/>
</dbReference>
<keyword evidence="6" id="KW-1185">Reference proteome</keyword>
<keyword evidence="5" id="KW-0378">Hydrolase</keyword>
<dbReference type="Gene3D" id="1.10.3210.10">
    <property type="entry name" value="Hypothetical protein af1432"/>
    <property type="match status" value="1"/>
</dbReference>
<dbReference type="CDD" id="cd01949">
    <property type="entry name" value="GGDEF"/>
    <property type="match status" value="1"/>
</dbReference>